<keyword evidence="2" id="KW-0813">Transport</keyword>
<evidence type="ECO:0000313" key="7">
    <source>
        <dbReference type="Proteomes" id="UP000010305"/>
    </source>
</evidence>
<dbReference type="PANTHER" id="PTHR42798">
    <property type="entry name" value="LIPOPROTEIN-RELEASING SYSTEM ATP-BINDING PROTEIN LOLD"/>
    <property type="match status" value="1"/>
</dbReference>
<evidence type="ECO:0000256" key="4">
    <source>
        <dbReference type="ARBA" id="ARBA00022840"/>
    </source>
</evidence>
<dbReference type="PROSITE" id="PS50893">
    <property type="entry name" value="ABC_TRANSPORTER_2"/>
    <property type="match status" value="1"/>
</dbReference>
<dbReference type="STRING" id="1123866.NT01SARS_0448"/>
<evidence type="ECO:0000256" key="3">
    <source>
        <dbReference type="ARBA" id="ARBA00022741"/>
    </source>
</evidence>
<dbReference type="Proteomes" id="UP000010305">
    <property type="component" value="Unassembled WGS sequence"/>
</dbReference>
<name>J5K8A8_9GAMM</name>
<dbReference type="PROSITE" id="PS00211">
    <property type="entry name" value="ABC_TRANSPORTER_1"/>
    <property type="match status" value="1"/>
</dbReference>
<evidence type="ECO:0000259" key="5">
    <source>
        <dbReference type="PROSITE" id="PS50893"/>
    </source>
</evidence>
<evidence type="ECO:0000256" key="1">
    <source>
        <dbReference type="ARBA" id="ARBA00005417"/>
    </source>
</evidence>
<keyword evidence="3" id="KW-0547">Nucleotide-binding</keyword>
<dbReference type="InterPro" id="IPR003439">
    <property type="entry name" value="ABC_transporter-like_ATP-bd"/>
</dbReference>
<proteinExistence type="inferred from homology"/>
<feature type="domain" description="ABC transporter" evidence="5">
    <location>
        <begin position="4"/>
        <end position="226"/>
    </location>
</feature>
<protein>
    <submittedName>
        <fullName evidence="6">Lipoprotein ABC transporter, ATP-binding protein</fullName>
    </submittedName>
</protein>
<evidence type="ECO:0000313" key="6">
    <source>
        <dbReference type="EMBL" id="EJP71963.1"/>
    </source>
</evidence>
<dbReference type="InterPro" id="IPR027417">
    <property type="entry name" value="P-loop_NTPase"/>
</dbReference>
<dbReference type="HOGENOM" id="CLU_000604_1_22_6"/>
<evidence type="ECO:0000256" key="2">
    <source>
        <dbReference type="ARBA" id="ARBA00022448"/>
    </source>
</evidence>
<sequence length="226" mass="25218">MSKLECKDLSKSFSISGDTIEVINNINLSITEGDKVAITGKSGAGKSTLLQILASLDSPTSGRVYLDKTDFASLSNDGLSQIRLHNFGFVYQFHHLLDDLSVEENISIPLSLKNELNSESKILVNKIMKELDIYERKNHLPWKLSGGEKQRVAIARAIVTKPKFLFLDEPTGNLDRKNASIIQSLIFEMSDKYGIALISATHDNDFISSFENIYEISGTKLNKIYE</sequence>
<dbReference type="SUPFAM" id="SSF52540">
    <property type="entry name" value="P-loop containing nucleoside triphosphate hydrolases"/>
    <property type="match status" value="1"/>
</dbReference>
<dbReference type="SMART" id="SM00382">
    <property type="entry name" value="AAA"/>
    <property type="match status" value="1"/>
</dbReference>
<accession>J5K8A8</accession>
<dbReference type="Gene3D" id="3.40.50.300">
    <property type="entry name" value="P-loop containing nucleotide triphosphate hydrolases"/>
    <property type="match status" value="1"/>
</dbReference>
<dbReference type="AlphaFoldDB" id="J5K8A8"/>
<dbReference type="InterPro" id="IPR003593">
    <property type="entry name" value="AAA+_ATPase"/>
</dbReference>
<dbReference type="CDD" id="cd03255">
    <property type="entry name" value="ABC_MJ0796_LolCDE_FtsE"/>
    <property type="match status" value="1"/>
</dbReference>
<comment type="similarity">
    <text evidence="1">Belongs to the ABC transporter superfamily.</text>
</comment>
<dbReference type="EMBL" id="JH611156">
    <property type="protein sequence ID" value="EJP71963.1"/>
    <property type="molecule type" value="Genomic_DNA"/>
</dbReference>
<dbReference type="GO" id="GO:0005524">
    <property type="term" value="F:ATP binding"/>
    <property type="evidence" value="ECO:0007669"/>
    <property type="project" value="UniProtKB-KW"/>
</dbReference>
<gene>
    <name evidence="6" type="primary">lolD</name>
    <name evidence="6" type="ORF">NT01SARS_0448</name>
</gene>
<dbReference type="InterPro" id="IPR017911">
    <property type="entry name" value="MacB-like_ATP-bd"/>
</dbReference>
<dbReference type="InterPro" id="IPR017871">
    <property type="entry name" value="ABC_transporter-like_CS"/>
</dbReference>
<reference evidence="6 7" key="1">
    <citation type="journal article" date="2012" name="ISME J.">
        <title>Genomic insights to SAR86, an abundant and uncultivated marine bacterial lineage.</title>
        <authorList>
            <person name="Dupont C.L."/>
            <person name="Rusch D.B."/>
            <person name="Yooseph S."/>
            <person name="Lombardo M.J."/>
            <person name="Richter R.A."/>
            <person name="Valas R."/>
            <person name="Novotny M."/>
            <person name="Yee-Greenbaum J."/>
            <person name="Selengut J.D."/>
            <person name="Haft D.H."/>
            <person name="Halpern A.L."/>
            <person name="Lasken R.S."/>
            <person name="Nealson K."/>
            <person name="Friedman R."/>
            <person name="Venter J.C."/>
        </authorList>
    </citation>
    <scope>NUCLEOTIDE SEQUENCE [LARGE SCALE GENOMIC DNA]</scope>
</reference>
<keyword evidence="6" id="KW-0449">Lipoprotein</keyword>
<dbReference type="Pfam" id="PF00005">
    <property type="entry name" value="ABC_tran"/>
    <property type="match status" value="1"/>
</dbReference>
<dbReference type="GO" id="GO:0016887">
    <property type="term" value="F:ATP hydrolysis activity"/>
    <property type="evidence" value="ECO:0007669"/>
    <property type="project" value="InterPro"/>
</dbReference>
<organism evidence="6 7">
    <name type="scientific">SAR86 cluster bacterium SAR86A</name>
    <dbReference type="NCBI Taxonomy" id="1123866"/>
    <lineage>
        <taxon>Bacteria</taxon>
        <taxon>Pseudomonadati</taxon>
        <taxon>Pseudomonadota</taxon>
        <taxon>Gammaproteobacteria</taxon>
        <taxon>SAR86 cluster</taxon>
    </lineage>
</organism>
<keyword evidence="4 6" id="KW-0067">ATP-binding</keyword>
<dbReference type="PANTHER" id="PTHR42798:SF7">
    <property type="entry name" value="ALPHA-D-RIBOSE 1-METHYLPHOSPHONATE 5-TRIPHOSPHATE SYNTHASE SUBUNIT PHNL"/>
    <property type="match status" value="1"/>
</dbReference>